<dbReference type="InterPro" id="IPR014044">
    <property type="entry name" value="CAP_dom"/>
</dbReference>
<dbReference type="CDD" id="cd05379">
    <property type="entry name" value="CAP_bacterial"/>
    <property type="match status" value="1"/>
</dbReference>
<dbReference type="Pfam" id="PF00188">
    <property type="entry name" value="CAP"/>
    <property type="match status" value="1"/>
</dbReference>
<keyword evidence="4" id="KW-1185">Reference proteome</keyword>
<comment type="caution">
    <text evidence="3">The sequence shown here is derived from an EMBL/GenBank/DDBJ whole genome shotgun (WGS) entry which is preliminary data.</text>
</comment>
<accession>A0ABT9VML6</accession>
<dbReference type="PANTHER" id="PTHR31157:SF1">
    <property type="entry name" value="SCP DOMAIN-CONTAINING PROTEIN"/>
    <property type="match status" value="1"/>
</dbReference>
<dbReference type="RefSeq" id="WP_419151727.1">
    <property type="nucleotide sequence ID" value="NZ_JAUSTR010000003.1"/>
</dbReference>
<evidence type="ECO:0000313" key="4">
    <source>
        <dbReference type="Proteomes" id="UP001225646"/>
    </source>
</evidence>
<dbReference type="InterPro" id="IPR035940">
    <property type="entry name" value="CAP_sf"/>
</dbReference>
<evidence type="ECO:0000313" key="3">
    <source>
        <dbReference type="EMBL" id="MDQ0162223.1"/>
    </source>
</evidence>
<feature type="region of interest" description="Disordered" evidence="1">
    <location>
        <begin position="76"/>
        <end position="120"/>
    </location>
</feature>
<dbReference type="NCBIfam" id="TIGR02909">
    <property type="entry name" value="spore_YkwD"/>
    <property type="match status" value="1"/>
</dbReference>
<feature type="domain" description="SCP" evidence="2">
    <location>
        <begin position="132"/>
        <end position="244"/>
    </location>
</feature>
<gene>
    <name evidence="3" type="ORF">J2S06_001299</name>
</gene>
<dbReference type="EMBL" id="JAUSTR010000003">
    <property type="protein sequence ID" value="MDQ0162223.1"/>
    <property type="molecule type" value="Genomic_DNA"/>
</dbReference>
<feature type="compositionally biased region" description="Polar residues" evidence="1">
    <location>
        <begin position="96"/>
        <end position="120"/>
    </location>
</feature>
<name>A0ABT9VML6_9BACI</name>
<proteinExistence type="predicted"/>
<dbReference type="InterPro" id="IPR014258">
    <property type="entry name" value="CAP_domain_YkwD-like"/>
</dbReference>
<dbReference type="Gene3D" id="3.40.33.10">
    <property type="entry name" value="CAP"/>
    <property type="match status" value="1"/>
</dbReference>
<organism evidence="3 4">
    <name type="scientific">Aeribacillus alveayuensis</name>
    <dbReference type="NCBI Taxonomy" id="279215"/>
    <lineage>
        <taxon>Bacteria</taxon>
        <taxon>Bacillati</taxon>
        <taxon>Bacillota</taxon>
        <taxon>Bacilli</taxon>
        <taxon>Bacillales</taxon>
        <taxon>Bacillaceae</taxon>
        <taxon>Aeribacillus</taxon>
    </lineage>
</organism>
<sequence>MKKLLYSTIAAAALFTFSFGGQKTEAHELQTKIYIKTINGQYQPINIDSENIEQKIKEYFPNIQINSKEFQKLTIPSNSTTTKTEVPTNIHKGSDQKANSTPIKETNTVQPKQNNQSKTSYSIHEYERKVVELTNIERQKQGLKPLQIDENLSKVAREKSLDMQRNNYFSHTSPTYGSPFEMMNKFGITYKTAGENIAKGQRTPEEVVQAWMNSDGHRKNILNPNFTHIGVGYSENGKYWTQMFIGK</sequence>
<evidence type="ECO:0000259" key="2">
    <source>
        <dbReference type="Pfam" id="PF00188"/>
    </source>
</evidence>
<dbReference type="Proteomes" id="UP001225646">
    <property type="component" value="Unassembled WGS sequence"/>
</dbReference>
<feature type="compositionally biased region" description="Polar residues" evidence="1">
    <location>
        <begin position="76"/>
        <end position="87"/>
    </location>
</feature>
<dbReference type="PANTHER" id="PTHR31157">
    <property type="entry name" value="SCP DOMAIN-CONTAINING PROTEIN"/>
    <property type="match status" value="1"/>
</dbReference>
<dbReference type="SUPFAM" id="SSF55797">
    <property type="entry name" value="PR-1-like"/>
    <property type="match status" value="1"/>
</dbReference>
<protein>
    <submittedName>
        <fullName evidence="3">YkwD family protein</fullName>
    </submittedName>
</protein>
<reference evidence="3 4" key="1">
    <citation type="submission" date="2023-07" db="EMBL/GenBank/DDBJ databases">
        <title>Genomic Encyclopedia of Type Strains, Phase IV (KMG-IV): sequencing the most valuable type-strain genomes for metagenomic binning, comparative biology and taxonomic classification.</title>
        <authorList>
            <person name="Goeker M."/>
        </authorList>
    </citation>
    <scope>NUCLEOTIDE SEQUENCE [LARGE SCALE GENOMIC DNA]</scope>
    <source>
        <strain evidence="3 4">DSM 19092</strain>
    </source>
</reference>
<evidence type="ECO:0000256" key="1">
    <source>
        <dbReference type="SAM" id="MobiDB-lite"/>
    </source>
</evidence>